<dbReference type="InterPro" id="IPR013320">
    <property type="entry name" value="ConA-like_dom_sf"/>
</dbReference>
<gene>
    <name evidence="2" type="ORF">EZS28_008500</name>
</gene>
<proteinExistence type="predicted"/>
<accession>A0A5J4WLW9</accession>
<dbReference type="OrthoDB" id="4062651at2759"/>
<dbReference type="PROSITE" id="PS50011">
    <property type="entry name" value="PROTEIN_KINASE_DOM"/>
    <property type="match status" value="1"/>
</dbReference>
<dbReference type="InterPro" id="IPR043136">
    <property type="entry name" value="B30.2/SPRY_sf"/>
</dbReference>
<protein>
    <recommendedName>
        <fullName evidence="1">Protein kinase domain-containing protein</fullName>
    </recommendedName>
</protein>
<dbReference type="Gene3D" id="1.10.510.10">
    <property type="entry name" value="Transferase(Phosphotransferase) domain 1"/>
    <property type="match status" value="1"/>
</dbReference>
<reference evidence="2 3" key="1">
    <citation type="submission" date="2019-03" db="EMBL/GenBank/DDBJ databases">
        <title>Single cell metagenomics reveals metabolic interactions within the superorganism composed of flagellate Streblomastix strix and complex community of Bacteroidetes bacteria on its surface.</title>
        <authorList>
            <person name="Treitli S.C."/>
            <person name="Kolisko M."/>
            <person name="Husnik F."/>
            <person name="Keeling P."/>
            <person name="Hampl V."/>
        </authorList>
    </citation>
    <scope>NUCLEOTIDE SEQUENCE [LARGE SCALE GENOMIC DNA]</scope>
    <source>
        <strain evidence="2">ST1C</strain>
    </source>
</reference>
<name>A0A5J4WLW9_9EUKA</name>
<organism evidence="2 3">
    <name type="scientific">Streblomastix strix</name>
    <dbReference type="NCBI Taxonomy" id="222440"/>
    <lineage>
        <taxon>Eukaryota</taxon>
        <taxon>Metamonada</taxon>
        <taxon>Preaxostyla</taxon>
        <taxon>Oxymonadida</taxon>
        <taxon>Streblomastigidae</taxon>
        <taxon>Streblomastix</taxon>
    </lineage>
</organism>
<dbReference type="SUPFAM" id="SSF56112">
    <property type="entry name" value="Protein kinase-like (PK-like)"/>
    <property type="match status" value="1"/>
</dbReference>
<evidence type="ECO:0000259" key="1">
    <source>
        <dbReference type="PROSITE" id="PS50011"/>
    </source>
</evidence>
<sequence>MLNFEDNQEQDFQSFIAEFQHLSEKDRIKRLWALIGQMTLALNNLHSLGFAHRNLKPSNIFINQNDGSVRFGAQKFYHAQSNNHNVTISVDPVVDSGIIYFENVFKDHEGIFDFAVGLAEQTVTFMPDKKPQDDGNDKKIVAYWSNGCIRYSDKKIFGNSKFKCGQKIGMEINMDVEPRTLFFFVDDVQQKNYVIGIPDALRFWSFIQKDNSSYTISLFERRGASCVQDIEGSTAWEYESYYK</sequence>
<dbReference type="InterPro" id="IPR011009">
    <property type="entry name" value="Kinase-like_dom_sf"/>
</dbReference>
<evidence type="ECO:0000313" key="3">
    <source>
        <dbReference type="Proteomes" id="UP000324800"/>
    </source>
</evidence>
<dbReference type="GO" id="GO:0004672">
    <property type="term" value="F:protein kinase activity"/>
    <property type="evidence" value="ECO:0007669"/>
    <property type="project" value="InterPro"/>
</dbReference>
<dbReference type="EMBL" id="SNRW01001548">
    <property type="protein sequence ID" value="KAA6395974.1"/>
    <property type="molecule type" value="Genomic_DNA"/>
</dbReference>
<dbReference type="Gene3D" id="2.60.120.920">
    <property type="match status" value="1"/>
</dbReference>
<dbReference type="Proteomes" id="UP000324800">
    <property type="component" value="Unassembled WGS sequence"/>
</dbReference>
<dbReference type="GO" id="GO:0005524">
    <property type="term" value="F:ATP binding"/>
    <property type="evidence" value="ECO:0007669"/>
    <property type="project" value="InterPro"/>
</dbReference>
<comment type="caution">
    <text evidence="2">The sequence shown here is derived from an EMBL/GenBank/DDBJ whole genome shotgun (WGS) entry which is preliminary data.</text>
</comment>
<evidence type="ECO:0000313" key="2">
    <source>
        <dbReference type="EMBL" id="KAA6395974.1"/>
    </source>
</evidence>
<dbReference type="AlphaFoldDB" id="A0A5J4WLW9"/>
<dbReference type="InterPro" id="IPR000719">
    <property type="entry name" value="Prot_kinase_dom"/>
</dbReference>
<feature type="domain" description="Protein kinase" evidence="1">
    <location>
        <begin position="1"/>
        <end position="243"/>
    </location>
</feature>
<dbReference type="SUPFAM" id="SSF49899">
    <property type="entry name" value="Concanavalin A-like lectins/glucanases"/>
    <property type="match status" value="1"/>
</dbReference>